<evidence type="ECO:0000256" key="1">
    <source>
        <dbReference type="PROSITE-ProRule" id="PRU00023"/>
    </source>
</evidence>
<dbReference type="AlphaFoldDB" id="A0A7N0TNE5"/>
<dbReference type="Pfam" id="PF12796">
    <property type="entry name" value="Ank_2"/>
    <property type="match status" value="4"/>
</dbReference>
<name>A0A7N0TNE5_KALFE</name>
<keyword evidence="4" id="KW-1185">Reference proteome</keyword>
<feature type="repeat" description="ANK" evidence="1">
    <location>
        <begin position="390"/>
        <end position="422"/>
    </location>
</feature>
<evidence type="ECO:0000259" key="2">
    <source>
        <dbReference type="PROSITE" id="PS50202"/>
    </source>
</evidence>
<dbReference type="PANTHER" id="PTHR24118">
    <property type="entry name" value="POTE ANKYRIN DOMAIN"/>
    <property type="match status" value="1"/>
</dbReference>
<feature type="repeat" description="ANK" evidence="1">
    <location>
        <begin position="269"/>
        <end position="301"/>
    </location>
</feature>
<dbReference type="PROSITE" id="PS50088">
    <property type="entry name" value="ANK_REPEAT"/>
    <property type="match status" value="7"/>
</dbReference>
<dbReference type="SUPFAM" id="SSF49354">
    <property type="entry name" value="PapD-like"/>
    <property type="match status" value="1"/>
</dbReference>
<accession>A0A7N0TNE5</accession>
<reference evidence="3" key="1">
    <citation type="submission" date="2021-01" db="UniProtKB">
        <authorList>
            <consortium name="EnsemblPlants"/>
        </authorList>
    </citation>
    <scope>IDENTIFICATION</scope>
</reference>
<organism evidence="3 4">
    <name type="scientific">Kalanchoe fedtschenkoi</name>
    <name type="common">Lavender scallops</name>
    <name type="synonym">South American air plant</name>
    <dbReference type="NCBI Taxonomy" id="63787"/>
    <lineage>
        <taxon>Eukaryota</taxon>
        <taxon>Viridiplantae</taxon>
        <taxon>Streptophyta</taxon>
        <taxon>Embryophyta</taxon>
        <taxon>Tracheophyta</taxon>
        <taxon>Spermatophyta</taxon>
        <taxon>Magnoliopsida</taxon>
        <taxon>eudicotyledons</taxon>
        <taxon>Gunneridae</taxon>
        <taxon>Pentapetalae</taxon>
        <taxon>Saxifragales</taxon>
        <taxon>Crassulaceae</taxon>
        <taxon>Kalanchoe</taxon>
    </lineage>
</organism>
<feature type="repeat" description="ANK" evidence="1">
    <location>
        <begin position="236"/>
        <end position="268"/>
    </location>
</feature>
<keyword evidence="1" id="KW-0040">ANK repeat</keyword>
<dbReference type="PANTHER" id="PTHR24118:SF99">
    <property type="entry name" value="POTE ANKYRIN DOMAIN FAMILY MEMBER 3C-RELATED"/>
    <property type="match status" value="1"/>
</dbReference>
<protein>
    <recommendedName>
        <fullName evidence="2">MSP domain-containing protein</fullName>
    </recommendedName>
</protein>
<dbReference type="InterPro" id="IPR036770">
    <property type="entry name" value="Ankyrin_rpt-contain_sf"/>
</dbReference>
<sequence>MDRLISFDASNPVPVRIESGRRCSGELSLLNVMHTMPVAFRIQPINRATYAVRPESGIIFPLSTVKVEIIFNMAPNMALPESPNFPFAEDSFVLHSVVVPGAVAKDAAANSVPHEWFLTRRKQVFIDSGIKIVFVGASVLVKLVMSGEMDKVRDAIELSGSESANSVDESGRSLLHLAVIKNRADLVQMLLEFEPDINAHSNSGSSPLEAAAASGNALIVELLLAHGANMERSGPSQIGPIHLAARQGHVEVLKLLLLKGADVESPLKDGRTALHIAAEERRRDCTRLLLASGAKTDVPTYATGDTPLHIAAAQGDRHLVHLLLQKGANKWVQNKSGKTAYDLAAEEGHSKLYDALKLGDDLCLAAKMGDVRKVERLIENGALLNGKDQHGWTALHRASFKGKTDLVRILIEKGIALHSKDQEGYTALHCATESGFPEVVELLVKRGADVDARTNKGITALQIAETLNFPGIARLLVQGGATRDSAKAVVPYQINFTTRKESETKGFKKIRPIRTRNRRNNLELSAPLSVI</sequence>
<dbReference type="Proteomes" id="UP000594263">
    <property type="component" value="Unplaced"/>
</dbReference>
<feature type="repeat" description="ANK" evidence="1">
    <location>
        <begin position="423"/>
        <end position="455"/>
    </location>
</feature>
<dbReference type="PROSITE" id="PS50202">
    <property type="entry name" value="MSP"/>
    <property type="match status" value="1"/>
</dbReference>
<feature type="repeat" description="ANK" evidence="1">
    <location>
        <begin position="170"/>
        <end position="202"/>
    </location>
</feature>
<feature type="repeat" description="ANK" evidence="1">
    <location>
        <begin position="203"/>
        <end position="235"/>
    </location>
</feature>
<dbReference type="InterPro" id="IPR000535">
    <property type="entry name" value="MSP_dom"/>
</dbReference>
<dbReference type="Gramene" id="Kaladp0040s0408.1.v1.1">
    <property type="protein sequence ID" value="Kaladp0040s0408.1.v1.1.CDS.1"/>
    <property type="gene ID" value="Kaladp0040s0408.v1.1"/>
</dbReference>
<dbReference type="SUPFAM" id="SSF48403">
    <property type="entry name" value="Ankyrin repeat"/>
    <property type="match status" value="1"/>
</dbReference>
<dbReference type="InterPro" id="IPR013783">
    <property type="entry name" value="Ig-like_fold"/>
</dbReference>
<dbReference type="InterPro" id="IPR008962">
    <property type="entry name" value="PapD-like_sf"/>
</dbReference>
<dbReference type="EnsemblPlants" id="Kaladp0040s0408.1.v1.1">
    <property type="protein sequence ID" value="Kaladp0040s0408.1.v1.1.CDS.1"/>
    <property type="gene ID" value="Kaladp0040s0408.v1.1"/>
</dbReference>
<dbReference type="Pfam" id="PF00635">
    <property type="entry name" value="Motile_Sperm"/>
    <property type="match status" value="1"/>
</dbReference>
<dbReference type="Gene3D" id="1.25.40.20">
    <property type="entry name" value="Ankyrin repeat-containing domain"/>
    <property type="match status" value="4"/>
</dbReference>
<evidence type="ECO:0000313" key="3">
    <source>
        <dbReference type="EnsemblPlants" id="Kaladp0040s0408.1.v1.1.CDS.1"/>
    </source>
</evidence>
<dbReference type="SMART" id="SM00248">
    <property type="entry name" value="ANK"/>
    <property type="match status" value="9"/>
</dbReference>
<dbReference type="OMA" id="MDQHGWT"/>
<dbReference type="PRINTS" id="PR01415">
    <property type="entry name" value="ANKYRIN"/>
</dbReference>
<dbReference type="InterPro" id="IPR002110">
    <property type="entry name" value="Ankyrin_rpt"/>
</dbReference>
<feature type="domain" description="MSP" evidence="2">
    <location>
        <begin position="4"/>
        <end position="135"/>
    </location>
</feature>
<dbReference type="Gene3D" id="2.60.40.10">
    <property type="entry name" value="Immunoglobulins"/>
    <property type="match status" value="1"/>
</dbReference>
<evidence type="ECO:0000313" key="4">
    <source>
        <dbReference type="Proteomes" id="UP000594263"/>
    </source>
</evidence>
<proteinExistence type="predicted"/>
<feature type="repeat" description="ANK" evidence="1">
    <location>
        <begin position="303"/>
        <end position="335"/>
    </location>
</feature>
<dbReference type="PROSITE" id="PS50297">
    <property type="entry name" value="ANK_REP_REGION"/>
    <property type="match status" value="7"/>
</dbReference>